<keyword evidence="2" id="KW-0820">tRNA-binding</keyword>
<dbReference type="PANTHER" id="PTHR10472">
    <property type="entry name" value="D-TYROSYL-TRNA TYR DEACYLASE"/>
    <property type="match status" value="1"/>
</dbReference>
<dbReference type="SUPFAM" id="SSF69500">
    <property type="entry name" value="DTD-like"/>
    <property type="match status" value="1"/>
</dbReference>
<comment type="catalytic activity">
    <reaction evidence="2">
        <text>a D-aminoacyl-tRNA + H2O = a tRNA + a D-alpha-amino acid + H(+)</text>
        <dbReference type="Rhea" id="RHEA:13953"/>
        <dbReference type="Rhea" id="RHEA-COMP:10123"/>
        <dbReference type="Rhea" id="RHEA-COMP:10124"/>
        <dbReference type="ChEBI" id="CHEBI:15377"/>
        <dbReference type="ChEBI" id="CHEBI:15378"/>
        <dbReference type="ChEBI" id="CHEBI:59871"/>
        <dbReference type="ChEBI" id="CHEBI:78442"/>
        <dbReference type="ChEBI" id="CHEBI:79333"/>
        <dbReference type="EC" id="3.1.1.96"/>
    </reaction>
</comment>
<comment type="caution">
    <text evidence="3">The sequence shown here is derived from an EMBL/GenBank/DDBJ whole genome shotgun (WGS) entry which is preliminary data.</text>
</comment>
<comment type="subcellular location">
    <subcellularLocation>
        <location evidence="2">Cytoplasm</location>
    </subcellularLocation>
</comment>
<dbReference type="Proteomes" id="UP000720595">
    <property type="component" value="Unassembled WGS sequence"/>
</dbReference>
<evidence type="ECO:0000256" key="1">
    <source>
        <dbReference type="ARBA" id="ARBA00009673"/>
    </source>
</evidence>
<dbReference type="PANTHER" id="PTHR10472:SF5">
    <property type="entry name" value="D-AMINOACYL-TRNA DEACYLASE 1"/>
    <property type="match status" value="1"/>
</dbReference>
<evidence type="ECO:0000313" key="3">
    <source>
        <dbReference type="EMBL" id="MBM7549411.1"/>
    </source>
</evidence>
<dbReference type="HAMAP" id="MF_00518">
    <property type="entry name" value="Deacylase_Dtd"/>
    <property type="match status" value="1"/>
</dbReference>
<keyword evidence="2 3" id="KW-0378">Hydrolase</keyword>
<dbReference type="EC" id="3.1.1.96" evidence="2"/>
<dbReference type="GO" id="GO:0016787">
    <property type="term" value="F:hydrolase activity"/>
    <property type="evidence" value="ECO:0007669"/>
    <property type="project" value="UniProtKB-KW"/>
</dbReference>
<dbReference type="InterPro" id="IPR003732">
    <property type="entry name" value="Daa-tRNA_deacyls_DTD"/>
</dbReference>
<dbReference type="EMBL" id="JAFBDH010000001">
    <property type="protein sequence ID" value="MBM7549411.1"/>
    <property type="molecule type" value="Genomic_DNA"/>
</dbReference>
<organism evidence="3 4">
    <name type="scientific">Peptoniphilus gorbachii</name>
    <dbReference type="NCBI Taxonomy" id="411567"/>
    <lineage>
        <taxon>Bacteria</taxon>
        <taxon>Bacillati</taxon>
        <taxon>Bacillota</taxon>
        <taxon>Tissierellia</taxon>
        <taxon>Tissierellales</taxon>
        <taxon>Peptoniphilaceae</taxon>
        <taxon>Peptoniphilus</taxon>
    </lineage>
</organism>
<accession>A0ABS2MHC6</accession>
<keyword evidence="2" id="KW-0694">RNA-binding</keyword>
<dbReference type="InterPro" id="IPR023509">
    <property type="entry name" value="DTD-like_sf"/>
</dbReference>
<comment type="subunit">
    <text evidence="2">Homodimer.</text>
</comment>
<sequence>MRAVVQRVKRSSVSVDGKVISKIDKGLMVLLGVEVGDDEKDLDYILKKVTKLRIFDDENGVMNKSLLDYGLEILLVSQFTLYGDARKGNRPSYVRSAKFDEGIILYEKFIDELENLNVKVSHGEYGADMDVELINDGPVTILLDSNKEF</sequence>
<name>A0ABS2MHC6_9FIRM</name>
<keyword evidence="2" id="KW-0963">Cytoplasm</keyword>
<comment type="catalytic activity">
    <reaction evidence="2">
        <text>glycyl-tRNA(Ala) + H2O = tRNA(Ala) + glycine + H(+)</text>
        <dbReference type="Rhea" id="RHEA:53744"/>
        <dbReference type="Rhea" id="RHEA-COMP:9657"/>
        <dbReference type="Rhea" id="RHEA-COMP:13640"/>
        <dbReference type="ChEBI" id="CHEBI:15377"/>
        <dbReference type="ChEBI" id="CHEBI:15378"/>
        <dbReference type="ChEBI" id="CHEBI:57305"/>
        <dbReference type="ChEBI" id="CHEBI:78442"/>
        <dbReference type="ChEBI" id="CHEBI:78522"/>
    </reaction>
</comment>
<reference evidence="3 4" key="1">
    <citation type="submission" date="2021-01" db="EMBL/GenBank/DDBJ databases">
        <title>Genomic Encyclopedia of Type Strains, Phase IV (KMG-IV): sequencing the most valuable type-strain genomes for metagenomic binning, comparative biology and taxonomic classification.</title>
        <authorList>
            <person name="Goeker M."/>
        </authorList>
    </citation>
    <scope>NUCLEOTIDE SEQUENCE [LARGE SCALE GENOMIC DNA]</scope>
    <source>
        <strain evidence="3 4">DSM 21461</strain>
    </source>
</reference>
<dbReference type="RefSeq" id="WP_205051154.1">
    <property type="nucleotide sequence ID" value="NZ_JAFBDH010000001.1"/>
</dbReference>
<proteinExistence type="inferred from homology"/>
<dbReference type="EC" id="3.1.1.-" evidence="2"/>
<feature type="short sequence motif" description="Gly-cisPro motif, important for rejection of L-amino acids" evidence="2">
    <location>
        <begin position="137"/>
        <end position="138"/>
    </location>
</feature>
<dbReference type="NCBIfam" id="TIGR00256">
    <property type="entry name" value="D-aminoacyl-tRNA deacylase"/>
    <property type="match status" value="1"/>
</dbReference>
<dbReference type="Pfam" id="PF02580">
    <property type="entry name" value="Tyr_Deacylase"/>
    <property type="match status" value="1"/>
</dbReference>
<protein>
    <recommendedName>
        <fullName evidence="2">D-aminoacyl-tRNA deacylase</fullName>
        <shortName evidence="2">DTD</shortName>
        <ecNumber evidence="2">3.1.1.96</ecNumber>
    </recommendedName>
    <alternativeName>
        <fullName evidence="2">Gly-tRNA(Ala) deacylase</fullName>
        <ecNumber evidence="2">3.1.1.-</ecNumber>
    </alternativeName>
</protein>
<evidence type="ECO:0000313" key="4">
    <source>
        <dbReference type="Proteomes" id="UP000720595"/>
    </source>
</evidence>
<comment type="function">
    <text evidence="2">An aminoacyl-tRNA editing enzyme that deacylates mischarged D-aminoacyl-tRNAs. Also deacylates mischarged glycyl-tRNA(Ala), protecting cells against glycine mischarging by AlaRS. Acts via tRNA-based rather than protein-based catalysis; rejects L-amino acids rather than detecting D-amino acids in the active site. By recycling D-aminoacyl-tRNA to D-amino acids and free tRNA molecules, this enzyme counteracts the toxicity associated with the formation of D-aminoacyl-tRNA entities in vivo and helps enforce protein L-homochirality.</text>
</comment>
<keyword evidence="4" id="KW-1185">Reference proteome</keyword>
<comment type="similarity">
    <text evidence="1 2">Belongs to the DTD family.</text>
</comment>
<dbReference type="Gene3D" id="3.50.80.10">
    <property type="entry name" value="D-tyrosyl-tRNA(Tyr) deacylase"/>
    <property type="match status" value="1"/>
</dbReference>
<comment type="domain">
    <text evidence="2">A Gly-cisPro motif from one monomer fits into the active site of the other monomer to allow specific chiral rejection of L-amino acids.</text>
</comment>
<evidence type="ECO:0000256" key="2">
    <source>
        <dbReference type="HAMAP-Rule" id="MF_00518"/>
    </source>
</evidence>
<gene>
    <name evidence="2" type="primary">dtd</name>
    <name evidence="3" type="ORF">JOD41_000126</name>
</gene>
<dbReference type="CDD" id="cd00563">
    <property type="entry name" value="Dtyr_deacylase"/>
    <property type="match status" value="1"/>
</dbReference>